<evidence type="ECO:0000313" key="4">
    <source>
        <dbReference type="EMBL" id="PRQ16040.1"/>
    </source>
</evidence>
<dbReference type="GO" id="GO:0005840">
    <property type="term" value="C:ribosome"/>
    <property type="evidence" value="ECO:0007669"/>
    <property type="project" value="UniProtKB-KW"/>
</dbReference>
<organism evidence="4 5">
    <name type="scientific">Rosa chinensis</name>
    <name type="common">China rose</name>
    <dbReference type="NCBI Taxonomy" id="74649"/>
    <lineage>
        <taxon>Eukaryota</taxon>
        <taxon>Viridiplantae</taxon>
        <taxon>Streptophyta</taxon>
        <taxon>Embryophyta</taxon>
        <taxon>Tracheophyta</taxon>
        <taxon>Spermatophyta</taxon>
        <taxon>Magnoliopsida</taxon>
        <taxon>eudicotyledons</taxon>
        <taxon>Gunneridae</taxon>
        <taxon>Pentapetalae</taxon>
        <taxon>rosids</taxon>
        <taxon>fabids</taxon>
        <taxon>Rosales</taxon>
        <taxon>Rosaceae</taxon>
        <taxon>Rosoideae</taxon>
        <taxon>Rosoideae incertae sedis</taxon>
        <taxon>Rosa</taxon>
    </lineage>
</organism>
<reference evidence="4 5" key="1">
    <citation type="journal article" date="2018" name="Nat. Genet.">
        <title>The Rosa genome provides new insights in the design of modern roses.</title>
        <authorList>
            <person name="Bendahmane M."/>
        </authorList>
    </citation>
    <scope>NUCLEOTIDE SEQUENCE [LARGE SCALE GENOMIC DNA]</scope>
    <source>
        <strain evidence="5">cv. Old Blush</strain>
    </source>
</reference>
<dbReference type="Gramene" id="PRQ16040">
    <property type="protein sequence ID" value="PRQ16040"/>
    <property type="gene ID" value="RchiOBHm_Chr7g0179921"/>
</dbReference>
<feature type="domain" description="Ribosomal protein eL8/eL30/eS12/Gadd45" evidence="3">
    <location>
        <begin position="17"/>
        <end position="89"/>
    </location>
</feature>
<keyword evidence="1 4" id="KW-0689">Ribosomal protein</keyword>
<comment type="caution">
    <text evidence="4">The sequence shown here is derived from an EMBL/GenBank/DDBJ whole genome shotgun (WGS) entry which is preliminary data.</text>
</comment>
<evidence type="ECO:0000313" key="5">
    <source>
        <dbReference type="Proteomes" id="UP000238479"/>
    </source>
</evidence>
<sequence>MSLQGGPHFKNFVDLLRDLLAMALANGLLRRGLPTASNLIPDQKVWLCVFAEDSNQDDFVKAVKSLCEGYHVEYLTIASAKTLGQWSVSQFGDKDSEGKAKRVLCLWWIWGQIHPKFDDLSDTFNCLGFSFLP</sequence>
<proteinExistence type="predicted"/>
<dbReference type="STRING" id="74649.A0A2P6P295"/>
<dbReference type="Pfam" id="PF01248">
    <property type="entry name" value="Ribosomal_L7Ae"/>
    <property type="match status" value="1"/>
</dbReference>
<dbReference type="EMBL" id="PDCK01000045">
    <property type="protein sequence ID" value="PRQ16040.1"/>
    <property type="molecule type" value="Genomic_DNA"/>
</dbReference>
<dbReference type="InterPro" id="IPR029064">
    <property type="entry name" value="Ribosomal_eL30-like_sf"/>
</dbReference>
<evidence type="ECO:0000256" key="1">
    <source>
        <dbReference type="ARBA" id="ARBA00022980"/>
    </source>
</evidence>
<evidence type="ECO:0000259" key="3">
    <source>
        <dbReference type="Pfam" id="PF01248"/>
    </source>
</evidence>
<keyword evidence="2" id="KW-0687">Ribonucleoprotein</keyword>
<name>A0A2P6P295_ROSCH</name>
<evidence type="ECO:0000256" key="2">
    <source>
        <dbReference type="ARBA" id="ARBA00023274"/>
    </source>
</evidence>
<keyword evidence="5" id="KW-1185">Reference proteome</keyword>
<dbReference type="Proteomes" id="UP000238479">
    <property type="component" value="Chromosome 7"/>
</dbReference>
<protein>
    <submittedName>
        <fullName evidence="4">Putative ribosomal protein S12e</fullName>
    </submittedName>
</protein>
<dbReference type="SUPFAM" id="SSF55315">
    <property type="entry name" value="L30e-like"/>
    <property type="match status" value="1"/>
</dbReference>
<dbReference type="Gene3D" id="3.30.1330.30">
    <property type="match status" value="1"/>
</dbReference>
<accession>A0A2P6P295</accession>
<dbReference type="InterPro" id="IPR004038">
    <property type="entry name" value="Ribosomal_eL8/eL30/eS12/Gad45"/>
</dbReference>
<dbReference type="GO" id="GO:1990904">
    <property type="term" value="C:ribonucleoprotein complex"/>
    <property type="evidence" value="ECO:0007669"/>
    <property type="project" value="UniProtKB-KW"/>
</dbReference>
<gene>
    <name evidence="4" type="ORF">RchiOBHm_Chr7g0179921</name>
</gene>
<dbReference type="AlphaFoldDB" id="A0A2P6P295"/>
<dbReference type="PANTHER" id="PTHR11843">
    <property type="entry name" value="40S RIBOSOMAL PROTEIN S12"/>
    <property type="match status" value="1"/>
</dbReference>